<feature type="compositionally biased region" description="Basic residues" evidence="1">
    <location>
        <begin position="63"/>
        <end position="73"/>
    </location>
</feature>
<accession>A0A3M6TZQ6</accession>
<feature type="region of interest" description="Disordered" evidence="1">
    <location>
        <begin position="308"/>
        <end position="341"/>
    </location>
</feature>
<dbReference type="AlphaFoldDB" id="A0A3M6TZQ6"/>
<dbReference type="EMBL" id="RCHS01002554">
    <property type="protein sequence ID" value="RMX46846.1"/>
    <property type="molecule type" value="Genomic_DNA"/>
</dbReference>
<gene>
    <name evidence="2" type="ORF">pdam_00007625</name>
</gene>
<reference evidence="2 3" key="1">
    <citation type="journal article" date="2018" name="Sci. Rep.">
        <title>Comparative analysis of the Pocillopora damicornis genome highlights role of immune system in coral evolution.</title>
        <authorList>
            <person name="Cunning R."/>
            <person name="Bay R.A."/>
            <person name="Gillette P."/>
            <person name="Baker A.C."/>
            <person name="Traylor-Knowles N."/>
        </authorList>
    </citation>
    <scope>NUCLEOTIDE SEQUENCE [LARGE SCALE GENOMIC DNA]</scope>
    <source>
        <strain evidence="2">RSMAS</strain>
        <tissue evidence="2">Whole animal</tissue>
    </source>
</reference>
<dbReference type="Proteomes" id="UP000275408">
    <property type="component" value="Unassembled WGS sequence"/>
</dbReference>
<organism evidence="2 3">
    <name type="scientific">Pocillopora damicornis</name>
    <name type="common">Cauliflower coral</name>
    <name type="synonym">Millepora damicornis</name>
    <dbReference type="NCBI Taxonomy" id="46731"/>
    <lineage>
        <taxon>Eukaryota</taxon>
        <taxon>Metazoa</taxon>
        <taxon>Cnidaria</taxon>
        <taxon>Anthozoa</taxon>
        <taxon>Hexacorallia</taxon>
        <taxon>Scleractinia</taxon>
        <taxon>Astrocoeniina</taxon>
        <taxon>Pocilloporidae</taxon>
        <taxon>Pocillopora</taxon>
    </lineage>
</organism>
<comment type="caution">
    <text evidence="2">The sequence shown here is derived from an EMBL/GenBank/DDBJ whole genome shotgun (WGS) entry which is preliminary data.</text>
</comment>
<keyword evidence="3" id="KW-1185">Reference proteome</keyword>
<sequence length="341" mass="37937">MAIGRVMGSWCMKNSTANRAKQTKPKKVAAPAVLGLVTQICFAHEAVSDEPIKKPKTASPQRTRNRTGWRKNHSSFSQKPIRWRIMSMRAFTNAVHATKSKKMLMKCHNSLFQDHDFLIMSSKIIFLLRLKKLFCKLSFQAGDLCIQCPHNCMQHSAANKAKQAKPKKAAAPAVPGLLTQVCVAQEAARDAPIKKPTTASPHKIRYKAGWRNHQTSLCHKPARCIIMSINALMKAVHAMKLEKLTLLLQLQPIHDKTPAPHAPARRENITSAHFSRPNQVLGKLYKTVPSLIRHVDIQETDIEGLTAHSQCDTGHMSPKPTPYDDTGCRISAKGEKASSVE</sequence>
<feature type="compositionally biased region" description="Basic and acidic residues" evidence="1">
    <location>
        <begin position="332"/>
        <end position="341"/>
    </location>
</feature>
<protein>
    <submittedName>
        <fullName evidence="2">Uncharacterized protein</fullName>
    </submittedName>
</protein>
<evidence type="ECO:0000256" key="1">
    <source>
        <dbReference type="SAM" id="MobiDB-lite"/>
    </source>
</evidence>
<feature type="non-terminal residue" evidence="2">
    <location>
        <position position="341"/>
    </location>
</feature>
<evidence type="ECO:0000313" key="3">
    <source>
        <dbReference type="Proteomes" id="UP000275408"/>
    </source>
</evidence>
<feature type="region of interest" description="Disordered" evidence="1">
    <location>
        <begin position="52"/>
        <end position="77"/>
    </location>
</feature>
<evidence type="ECO:0000313" key="2">
    <source>
        <dbReference type="EMBL" id="RMX46846.1"/>
    </source>
</evidence>
<name>A0A3M6TZQ6_POCDA</name>
<proteinExistence type="predicted"/>